<dbReference type="EMBL" id="SFCC01000013">
    <property type="protein sequence ID" value="RZQ61244.1"/>
    <property type="molecule type" value="Genomic_DNA"/>
</dbReference>
<sequence>MSTARWLTAPLGPRGSRWRTIAPQRTVLVVVHTVTAMNRFADILPVFDSDRRIQLVFTFPAASAVSADVERFLADAGAVVLPWEQALHTRFDLALSAHHSGNLHEISASLVLLSHGIGYTKYSAGTGNREPETGNRVGSVYGLSAQWLERDGALVPASIVLSHPEQLDRLATAVPGAVDAAVLAGDPCHDRIAASLAERDRYRARLGADDDTTVVAVTSTWGERSLFGSRPGLIADLLAELGEGHVVAAILHPNTWYAHGPAQIRLWLADCLRAGLRLIPPLAGWQQTIIAADVVIGDNGAVTGYAAAAGRPVLLAAFPEDAVVPGTAIDALGAHAPRLDPGSRFAAQLDAARRAPLGAVRELATSTPGQSAGLLRREFYRLLGLSEPDTGPVLTRYRAGDLVPERAAARAWWVAVEAADDGVTVRRWPADVVARPGHGPRAAACHLVVAADHPRRDLLSNATVVLLERGSDAAEVFRDVPAAAVAVSPTAGGCLVQHRDGAVSAWHASGPAAEVAGSVVHVLGESEVFEVTLGRRGLVLTRR</sequence>
<dbReference type="RefSeq" id="WP_130478058.1">
    <property type="nucleotide sequence ID" value="NZ_SFCC01000013.1"/>
</dbReference>
<accession>A0A4Q7J5E8</accession>
<dbReference type="Proteomes" id="UP000292003">
    <property type="component" value="Unassembled WGS sequence"/>
</dbReference>
<protein>
    <recommendedName>
        <fullName evidence="3">Translation initiation factor 2</fullName>
    </recommendedName>
</protein>
<dbReference type="AlphaFoldDB" id="A0A4Q7J5E8"/>
<dbReference type="SUPFAM" id="SSF53756">
    <property type="entry name" value="UDP-Glycosyltransferase/glycogen phosphorylase"/>
    <property type="match status" value="1"/>
</dbReference>
<keyword evidence="2" id="KW-1185">Reference proteome</keyword>
<reference evidence="1 2" key="1">
    <citation type="submission" date="2019-02" db="EMBL/GenBank/DDBJ databases">
        <title>Draft genome sequence of Amycolatopsis sp. 8-3EHSu isolated from roots of Suaeda maritima.</title>
        <authorList>
            <person name="Duangmal K."/>
            <person name="Chantavorakit T."/>
        </authorList>
    </citation>
    <scope>NUCLEOTIDE SEQUENCE [LARGE SCALE GENOMIC DNA]</scope>
    <source>
        <strain evidence="1 2">8-3EHSu</strain>
    </source>
</reference>
<name>A0A4Q7J5E8_9PSEU</name>
<dbReference type="OrthoDB" id="3661391at2"/>
<organism evidence="1 2">
    <name type="scientific">Amycolatopsis suaedae</name>
    <dbReference type="NCBI Taxonomy" id="2510978"/>
    <lineage>
        <taxon>Bacteria</taxon>
        <taxon>Bacillati</taxon>
        <taxon>Actinomycetota</taxon>
        <taxon>Actinomycetes</taxon>
        <taxon>Pseudonocardiales</taxon>
        <taxon>Pseudonocardiaceae</taxon>
        <taxon>Amycolatopsis</taxon>
    </lineage>
</organism>
<evidence type="ECO:0008006" key="3">
    <source>
        <dbReference type="Google" id="ProtNLM"/>
    </source>
</evidence>
<proteinExistence type="predicted"/>
<gene>
    <name evidence="1" type="ORF">EWH70_25600</name>
</gene>
<evidence type="ECO:0000313" key="2">
    <source>
        <dbReference type="Proteomes" id="UP000292003"/>
    </source>
</evidence>
<evidence type="ECO:0000313" key="1">
    <source>
        <dbReference type="EMBL" id="RZQ61244.1"/>
    </source>
</evidence>
<comment type="caution">
    <text evidence="1">The sequence shown here is derived from an EMBL/GenBank/DDBJ whole genome shotgun (WGS) entry which is preliminary data.</text>
</comment>